<reference evidence="3" key="1">
    <citation type="submission" date="2014-03" db="EMBL/GenBank/DDBJ databases">
        <authorList>
            <person name="Aksoy S."/>
            <person name="Warren W."/>
            <person name="Wilson R.K."/>
        </authorList>
    </citation>
    <scope>NUCLEOTIDE SEQUENCE [LARGE SCALE GENOMIC DNA]</scope>
    <source>
        <strain evidence="3">IAEA</strain>
    </source>
</reference>
<keyword evidence="1" id="KW-0472">Membrane</keyword>
<reference evidence="2" key="2">
    <citation type="submission" date="2020-05" db="UniProtKB">
        <authorList>
            <consortium name="EnsemblMetazoa"/>
        </authorList>
    </citation>
    <scope>IDENTIFICATION</scope>
    <source>
        <strain evidence="2">IAEA</strain>
    </source>
</reference>
<evidence type="ECO:0000313" key="3">
    <source>
        <dbReference type="Proteomes" id="UP000092445"/>
    </source>
</evidence>
<organism evidence="2 3">
    <name type="scientific">Glossina pallidipes</name>
    <name type="common">Tsetse fly</name>
    <dbReference type="NCBI Taxonomy" id="7398"/>
    <lineage>
        <taxon>Eukaryota</taxon>
        <taxon>Metazoa</taxon>
        <taxon>Ecdysozoa</taxon>
        <taxon>Arthropoda</taxon>
        <taxon>Hexapoda</taxon>
        <taxon>Insecta</taxon>
        <taxon>Pterygota</taxon>
        <taxon>Neoptera</taxon>
        <taxon>Endopterygota</taxon>
        <taxon>Diptera</taxon>
        <taxon>Brachycera</taxon>
        <taxon>Muscomorpha</taxon>
        <taxon>Hippoboscoidea</taxon>
        <taxon>Glossinidae</taxon>
        <taxon>Glossina</taxon>
    </lineage>
</organism>
<sequence length="196" mass="22439">MMGKKNALAMQSPTSYDTLHYVCAQTMQNRVLWSRCRNIASTWPQKEDTADVSVDNLLVIIPAKSLLHIEMLSVSCHRPLGRMGVICIMLVLVELAAGPNKHVPWFRVNQHGTKLISISFCAFAWKLVVCFGLFFSSICKEQNCFTDTIRIDFTACSKPKRDGTQQRNPIFCRFSQSILVYNIWKELLYLLKDEFP</sequence>
<dbReference type="VEuPathDB" id="VectorBase:GPAI016413"/>
<accession>A0A1A9ZJ71</accession>
<feature type="transmembrane region" description="Helical" evidence="1">
    <location>
        <begin position="80"/>
        <end position="97"/>
    </location>
</feature>
<proteinExistence type="predicted"/>
<feature type="transmembrane region" description="Helical" evidence="1">
    <location>
        <begin position="117"/>
        <end position="135"/>
    </location>
</feature>
<evidence type="ECO:0000313" key="2">
    <source>
        <dbReference type="EnsemblMetazoa" id="GPAI016413-PA"/>
    </source>
</evidence>
<keyword evidence="3" id="KW-1185">Reference proteome</keyword>
<evidence type="ECO:0000256" key="1">
    <source>
        <dbReference type="SAM" id="Phobius"/>
    </source>
</evidence>
<name>A0A1A9ZJ71_GLOPL</name>
<dbReference type="AlphaFoldDB" id="A0A1A9ZJ71"/>
<keyword evidence="1" id="KW-1133">Transmembrane helix</keyword>
<keyword evidence="1" id="KW-0812">Transmembrane</keyword>
<protein>
    <submittedName>
        <fullName evidence="2">Uncharacterized protein</fullName>
    </submittedName>
</protein>
<dbReference type="Proteomes" id="UP000092445">
    <property type="component" value="Unassembled WGS sequence"/>
</dbReference>
<dbReference type="EnsemblMetazoa" id="GPAI016413-RA">
    <property type="protein sequence ID" value="GPAI016413-PA"/>
    <property type="gene ID" value="GPAI016413"/>
</dbReference>